<dbReference type="AlphaFoldDB" id="A0A814KB35"/>
<sequence>NAGICPQLTKEQGGGICAHTFEIPLVFGTESDYRSANPINYTWDKQTRIYSNKIISHWISMGTTGEPLKPWLRYDPSKSNYLQLTPYHEFSMESWNEDCSIFDQSEQDNLFQMFGSDDE</sequence>
<accession>A0A814KB35</accession>
<name>A0A814KB35_9BILA</name>
<dbReference type="InterPro" id="IPR029058">
    <property type="entry name" value="AB_hydrolase_fold"/>
</dbReference>
<proteinExistence type="predicted"/>
<evidence type="ECO:0000313" key="1">
    <source>
        <dbReference type="EMBL" id="CAF1050043.1"/>
    </source>
</evidence>
<organism evidence="1 3">
    <name type="scientific">Rotaria magnacalcarata</name>
    <dbReference type="NCBI Taxonomy" id="392030"/>
    <lineage>
        <taxon>Eukaryota</taxon>
        <taxon>Metazoa</taxon>
        <taxon>Spiralia</taxon>
        <taxon>Gnathifera</taxon>
        <taxon>Rotifera</taxon>
        <taxon>Eurotatoria</taxon>
        <taxon>Bdelloidea</taxon>
        <taxon>Philodinida</taxon>
        <taxon>Philodinidae</taxon>
        <taxon>Rotaria</taxon>
    </lineage>
</organism>
<feature type="non-terminal residue" evidence="1">
    <location>
        <position position="1"/>
    </location>
</feature>
<dbReference type="EMBL" id="CAJNOV010001134">
    <property type="protein sequence ID" value="CAF1050043.1"/>
    <property type="molecule type" value="Genomic_DNA"/>
</dbReference>
<dbReference type="Proteomes" id="UP000663855">
    <property type="component" value="Unassembled WGS sequence"/>
</dbReference>
<reference evidence="1" key="1">
    <citation type="submission" date="2021-02" db="EMBL/GenBank/DDBJ databases">
        <authorList>
            <person name="Nowell W R."/>
        </authorList>
    </citation>
    <scope>NUCLEOTIDE SEQUENCE</scope>
</reference>
<protein>
    <submittedName>
        <fullName evidence="1">Uncharacterized protein</fullName>
    </submittedName>
</protein>
<dbReference type="SUPFAM" id="SSF53474">
    <property type="entry name" value="alpha/beta-Hydrolases"/>
    <property type="match status" value="1"/>
</dbReference>
<evidence type="ECO:0000313" key="3">
    <source>
        <dbReference type="Proteomes" id="UP000663855"/>
    </source>
</evidence>
<comment type="caution">
    <text evidence="1">The sequence shown here is derived from an EMBL/GenBank/DDBJ whole genome shotgun (WGS) entry which is preliminary data.</text>
</comment>
<evidence type="ECO:0000313" key="2">
    <source>
        <dbReference type="EMBL" id="CAF4806513.1"/>
    </source>
</evidence>
<dbReference type="Proteomes" id="UP000681967">
    <property type="component" value="Unassembled WGS sequence"/>
</dbReference>
<dbReference type="EMBL" id="CAJOBH010141274">
    <property type="protein sequence ID" value="CAF4806513.1"/>
    <property type="molecule type" value="Genomic_DNA"/>
</dbReference>
<gene>
    <name evidence="2" type="ORF">BYL167_LOCUS48374</name>
    <name evidence="1" type="ORF">CJN711_LOCUS4700</name>
</gene>
<dbReference type="Gene3D" id="3.40.50.1820">
    <property type="entry name" value="alpha/beta hydrolase"/>
    <property type="match status" value="1"/>
</dbReference>